<evidence type="ECO:0000313" key="1">
    <source>
        <dbReference type="EMBL" id="AZN35547.1"/>
    </source>
</evidence>
<evidence type="ECO:0000313" key="2">
    <source>
        <dbReference type="Proteomes" id="UP000282438"/>
    </source>
</evidence>
<gene>
    <name evidence="1" type="ORF">EJO50_03015</name>
</gene>
<keyword evidence="2" id="KW-1185">Reference proteome</keyword>
<dbReference type="EMBL" id="CP034433">
    <property type="protein sequence ID" value="AZN35547.1"/>
    <property type="molecule type" value="Genomic_DNA"/>
</dbReference>
<reference evidence="1 2" key="1">
    <citation type="submission" date="2018-12" db="EMBL/GenBank/DDBJ databases">
        <title>Complete genome sequence of Iodobacter sp. H11R3.</title>
        <authorList>
            <person name="Bae J.-W."/>
        </authorList>
    </citation>
    <scope>NUCLEOTIDE SEQUENCE [LARGE SCALE GENOMIC DNA]</scope>
    <source>
        <strain evidence="1 2">H11R3</strain>
    </source>
</reference>
<protein>
    <submittedName>
        <fullName evidence="1">Uncharacterized protein</fullName>
    </submittedName>
</protein>
<sequence length="290" mass="33520">MKYVIGFAGVKKEVYRRLESKMPIIVKDNGCYFGKPIDSSIMYNKKYAEYFLDKFRNHELLDLKKNTFDVGYVIIYVKSPGVEPDQDFINAFFPFILAIPIVLEENINPESADFKIFMDRLMKAVKSAKEVINIFKSEVVERANKTPMLLPLKNFKSSFFCRFLQKLQEEIPWSQNKEGVLKQYIKNFKESHIPLKESNGPSPFLDSRGIVFRSPGKARHGFQNVTDKHTTTCILNGRFRLGAPYDASFHYDCSKEKILPLSIHVYGCHTLKEIKTGNPHLNISPNDFVR</sequence>
<dbReference type="Proteomes" id="UP000282438">
    <property type="component" value="Chromosome"/>
</dbReference>
<name>A0A3S8ZQ09_9NEIS</name>
<dbReference type="KEGG" id="iod:EJO50_03015"/>
<dbReference type="RefSeq" id="WP_125971514.1">
    <property type="nucleotide sequence ID" value="NZ_CP034433.1"/>
</dbReference>
<organism evidence="1 2">
    <name type="scientific">Iodobacter ciconiae</name>
    <dbReference type="NCBI Taxonomy" id="2496266"/>
    <lineage>
        <taxon>Bacteria</taxon>
        <taxon>Pseudomonadati</taxon>
        <taxon>Pseudomonadota</taxon>
        <taxon>Betaproteobacteria</taxon>
        <taxon>Neisseriales</taxon>
        <taxon>Chitinibacteraceae</taxon>
        <taxon>Iodobacter</taxon>
    </lineage>
</organism>
<accession>A0A3S8ZQ09</accession>
<proteinExistence type="predicted"/>
<dbReference type="AlphaFoldDB" id="A0A3S8ZQ09"/>
<dbReference type="OrthoDB" id="9181882at2"/>